<name>A0A9N9IXJ3_9GLOM</name>
<gene>
    <name evidence="1" type="ORF">CPELLU_LOCUS14798</name>
</gene>
<dbReference type="OrthoDB" id="424572at2759"/>
<organism evidence="1 2">
    <name type="scientific">Cetraspora pellucida</name>
    <dbReference type="NCBI Taxonomy" id="1433469"/>
    <lineage>
        <taxon>Eukaryota</taxon>
        <taxon>Fungi</taxon>
        <taxon>Fungi incertae sedis</taxon>
        <taxon>Mucoromycota</taxon>
        <taxon>Glomeromycotina</taxon>
        <taxon>Glomeromycetes</taxon>
        <taxon>Diversisporales</taxon>
        <taxon>Gigasporaceae</taxon>
        <taxon>Cetraspora</taxon>
    </lineage>
</organism>
<evidence type="ECO:0000313" key="2">
    <source>
        <dbReference type="Proteomes" id="UP000789759"/>
    </source>
</evidence>
<evidence type="ECO:0000313" key="1">
    <source>
        <dbReference type="EMBL" id="CAG8752601.1"/>
    </source>
</evidence>
<dbReference type="Proteomes" id="UP000789759">
    <property type="component" value="Unassembled WGS sequence"/>
</dbReference>
<dbReference type="EMBL" id="CAJVQA010018198">
    <property type="protein sequence ID" value="CAG8752601.1"/>
    <property type="molecule type" value="Genomic_DNA"/>
</dbReference>
<accession>A0A9N9IXJ3</accession>
<proteinExistence type="predicted"/>
<protein>
    <submittedName>
        <fullName evidence="1">17128_t:CDS:1</fullName>
    </submittedName>
</protein>
<comment type="caution">
    <text evidence="1">The sequence shown here is derived from an EMBL/GenBank/DDBJ whole genome shotgun (WGS) entry which is preliminary data.</text>
</comment>
<keyword evidence="2" id="KW-1185">Reference proteome</keyword>
<reference evidence="1" key="1">
    <citation type="submission" date="2021-06" db="EMBL/GenBank/DDBJ databases">
        <authorList>
            <person name="Kallberg Y."/>
            <person name="Tangrot J."/>
            <person name="Rosling A."/>
        </authorList>
    </citation>
    <scope>NUCLEOTIDE SEQUENCE</scope>
    <source>
        <strain evidence="1">FL966</strain>
    </source>
</reference>
<dbReference type="AlphaFoldDB" id="A0A9N9IXJ3"/>
<sequence>MMTFGIKGAVLFSNILKDVLKCILPNQLVAVEGLILEVESRSIGLECLLSLRNTPLIEYTLELLAVAGEQNNKRLYQLNKQVHFTGQSNLCESPIYVLDGKINECVHCETVEVYPRKRRIVMDMEVFKKHADVQIRNDLIDCQIDIVQ</sequence>